<keyword evidence="3" id="KW-1015">Disulfide bond</keyword>
<dbReference type="AlphaFoldDB" id="A0AAV4FFU1"/>
<dbReference type="EMBL" id="BMAT01000732">
    <property type="protein sequence ID" value="GFR72102.1"/>
    <property type="molecule type" value="Genomic_DNA"/>
</dbReference>
<feature type="domain" description="Ig-like" evidence="6">
    <location>
        <begin position="134"/>
        <end position="226"/>
    </location>
</feature>
<dbReference type="SUPFAM" id="SSF48726">
    <property type="entry name" value="Immunoglobulin"/>
    <property type="match status" value="2"/>
</dbReference>
<evidence type="ECO:0000256" key="3">
    <source>
        <dbReference type="ARBA" id="ARBA00023157"/>
    </source>
</evidence>
<organism evidence="7 8">
    <name type="scientific">Elysia marginata</name>
    <dbReference type="NCBI Taxonomy" id="1093978"/>
    <lineage>
        <taxon>Eukaryota</taxon>
        <taxon>Metazoa</taxon>
        <taxon>Spiralia</taxon>
        <taxon>Lophotrochozoa</taxon>
        <taxon>Mollusca</taxon>
        <taxon>Gastropoda</taxon>
        <taxon>Heterobranchia</taxon>
        <taxon>Euthyneura</taxon>
        <taxon>Panpulmonata</taxon>
        <taxon>Sacoglossa</taxon>
        <taxon>Placobranchoidea</taxon>
        <taxon>Plakobranchidae</taxon>
        <taxon>Elysia</taxon>
    </lineage>
</organism>
<evidence type="ECO:0000313" key="8">
    <source>
        <dbReference type="Proteomes" id="UP000762676"/>
    </source>
</evidence>
<dbReference type="GO" id="GO:0016301">
    <property type="term" value="F:kinase activity"/>
    <property type="evidence" value="ECO:0007669"/>
    <property type="project" value="UniProtKB-KW"/>
</dbReference>
<feature type="domain" description="Ig-like" evidence="6">
    <location>
        <begin position="24"/>
        <end position="117"/>
    </location>
</feature>
<proteinExistence type="predicted"/>
<evidence type="ECO:0000256" key="1">
    <source>
        <dbReference type="ARBA" id="ARBA00022729"/>
    </source>
</evidence>
<dbReference type="PANTHER" id="PTHR12231">
    <property type="entry name" value="CTX-RELATED TYPE I TRANSMEMBRANE PROTEIN"/>
    <property type="match status" value="1"/>
</dbReference>
<dbReference type="InterPro" id="IPR007110">
    <property type="entry name" value="Ig-like_dom"/>
</dbReference>
<keyword evidence="7" id="KW-0418">Kinase</keyword>
<name>A0AAV4FFU1_9GAST</name>
<dbReference type="InterPro" id="IPR013783">
    <property type="entry name" value="Ig-like_fold"/>
</dbReference>
<dbReference type="Proteomes" id="UP000762676">
    <property type="component" value="Unassembled WGS sequence"/>
</dbReference>
<feature type="chain" id="PRO_5043988471" evidence="5">
    <location>
        <begin position="22"/>
        <end position="275"/>
    </location>
</feature>
<keyword evidence="1 5" id="KW-0732">Signal</keyword>
<gene>
    <name evidence="7" type="ORF">ElyMa_000369800</name>
</gene>
<evidence type="ECO:0000256" key="4">
    <source>
        <dbReference type="ARBA" id="ARBA00023319"/>
    </source>
</evidence>
<evidence type="ECO:0000256" key="2">
    <source>
        <dbReference type="ARBA" id="ARBA00022737"/>
    </source>
</evidence>
<dbReference type="CDD" id="cd00096">
    <property type="entry name" value="Ig"/>
    <property type="match status" value="1"/>
</dbReference>
<dbReference type="InterPro" id="IPR003599">
    <property type="entry name" value="Ig_sub"/>
</dbReference>
<dbReference type="Gene3D" id="2.60.40.10">
    <property type="entry name" value="Immunoglobulins"/>
    <property type="match status" value="2"/>
</dbReference>
<evidence type="ECO:0000313" key="7">
    <source>
        <dbReference type="EMBL" id="GFR72102.1"/>
    </source>
</evidence>
<dbReference type="PANTHER" id="PTHR12231:SF253">
    <property type="entry name" value="DPR-INTERACTING PROTEIN ETA, ISOFORM B-RELATED"/>
    <property type="match status" value="1"/>
</dbReference>
<feature type="signal peptide" evidence="5">
    <location>
        <begin position="1"/>
        <end position="21"/>
    </location>
</feature>
<dbReference type="InterPro" id="IPR003598">
    <property type="entry name" value="Ig_sub2"/>
</dbReference>
<keyword evidence="2" id="KW-0677">Repeat</keyword>
<keyword evidence="7" id="KW-0675">Receptor</keyword>
<evidence type="ECO:0000259" key="6">
    <source>
        <dbReference type="PROSITE" id="PS50835"/>
    </source>
</evidence>
<protein>
    <submittedName>
        <fullName evidence="7">Muscle, skeletal receptor tyrosine-protein kinase</fullName>
    </submittedName>
</protein>
<sequence>MGLLILITCVCLLSRGVPVWTTKPSSGTSTKLDISRAPKSQTTLAGTRVSFHCKASGDGTIKIRWYVDGTKKDNELFTSRDLRITKNGTLRILNVTVHDRGIYRCRVENSFKDFKFSSPVLLTVHVPAEIIPSPENTMNRLWDVGSTRHLVCRAAGIPMPTIEWRRDGQLISAEVKSSTERRTDKNTSVVTIKSILTVKVTRSATYSCTAENFPSGNGTASRDTVSVRITAVKMPSDQGPPWFTANISPELFKGQGGQLVSWGENMIRLISDQQA</sequence>
<comment type="caution">
    <text evidence="7">The sequence shown here is derived from an EMBL/GenBank/DDBJ whole genome shotgun (WGS) entry which is preliminary data.</text>
</comment>
<dbReference type="InterPro" id="IPR013098">
    <property type="entry name" value="Ig_I-set"/>
</dbReference>
<keyword evidence="7" id="KW-0808">Transferase</keyword>
<dbReference type="InterPro" id="IPR036179">
    <property type="entry name" value="Ig-like_dom_sf"/>
</dbReference>
<accession>A0AAV4FFU1</accession>
<dbReference type="SMART" id="SM00409">
    <property type="entry name" value="IG"/>
    <property type="match status" value="2"/>
</dbReference>
<dbReference type="Pfam" id="PF13927">
    <property type="entry name" value="Ig_3"/>
    <property type="match status" value="1"/>
</dbReference>
<keyword evidence="4" id="KW-0393">Immunoglobulin domain</keyword>
<keyword evidence="8" id="KW-1185">Reference proteome</keyword>
<dbReference type="Pfam" id="PF07679">
    <property type="entry name" value="I-set"/>
    <property type="match status" value="1"/>
</dbReference>
<dbReference type="PROSITE" id="PS50835">
    <property type="entry name" value="IG_LIKE"/>
    <property type="match status" value="2"/>
</dbReference>
<reference evidence="7 8" key="1">
    <citation type="journal article" date="2021" name="Elife">
        <title>Chloroplast acquisition without the gene transfer in kleptoplastic sea slugs, Plakobranchus ocellatus.</title>
        <authorList>
            <person name="Maeda T."/>
            <person name="Takahashi S."/>
            <person name="Yoshida T."/>
            <person name="Shimamura S."/>
            <person name="Takaki Y."/>
            <person name="Nagai Y."/>
            <person name="Toyoda A."/>
            <person name="Suzuki Y."/>
            <person name="Arimoto A."/>
            <person name="Ishii H."/>
            <person name="Satoh N."/>
            <person name="Nishiyama T."/>
            <person name="Hasebe M."/>
            <person name="Maruyama T."/>
            <person name="Minagawa J."/>
            <person name="Obokata J."/>
            <person name="Shigenobu S."/>
        </authorList>
    </citation>
    <scope>NUCLEOTIDE SEQUENCE [LARGE SCALE GENOMIC DNA]</scope>
</reference>
<evidence type="ECO:0000256" key="5">
    <source>
        <dbReference type="SAM" id="SignalP"/>
    </source>
</evidence>
<dbReference type="InterPro" id="IPR051170">
    <property type="entry name" value="Neural/epithelial_adhesion"/>
</dbReference>
<dbReference type="SMART" id="SM00408">
    <property type="entry name" value="IGc2"/>
    <property type="match status" value="2"/>
</dbReference>